<dbReference type="SUPFAM" id="SSF52540">
    <property type="entry name" value="P-loop containing nucleoside triphosphate hydrolases"/>
    <property type="match status" value="1"/>
</dbReference>
<feature type="transmembrane region" description="Helical" evidence="9">
    <location>
        <begin position="597"/>
        <end position="619"/>
    </location>
</feature>
<feature type="transmembrane region" description="Helical" evidence="9">
    <location>
        <begin position="183"/>
        <end position="202"/>
    </location>
</feature>
<dbReference type="PANTHER" id="PTHR45772">
    <property type="entry name" value="CONSERVED COMPONENT OF ABC TRANSPORTER FOR NATURAL AMINO ACIDS-RELATED"/>
    <property type="match status" value="1"/>
</dbReference>
<dbReference type="Pfam" id="PF02653">
    <property type="entry name" value="BPD_transp_2"/>
    <property type="match status" value="2"/>
</dbReference>
<proteinExistence type="predicted"/>
<dbReference type="PROSITE" id="PS50893">
    <property type="entry name" value="ABC_TRANSPORTER_2"/>
    <property type="match status" value="1"/>
</dbReference>
<dbReference type="CDD" id="cd03219">
    <property type="entry name" value="ABC_Mj1267_LivG_branched"/>
    <property type="match status" value="1"/>
</dbReference>
<feature type="transmembrane region" description="Helical" evidence="9">
    <location>
        <begin position="626"/>
        <end position="644"/>
    </location>
</feature>
<evidence type="ECO:0000313" key="12">
    <source>
        <dbReference type="Proteomes" id="UP000294513"/>
    </source>
</evidence>
<dbReference type="InterPro" id="IPR051120">
    <property type="entry name" value="ABC_AA/LPS_Transport"/>
</dbReference>
<dbReference type="InterPro" id="IPR043428">
    <property type="entry name" value="LivM-like"/>
</dbReference>
<dbReference type="InterPro" id="IPR003439">
    <property type="entry name" value="ABC_transporter-like_ATP-bd"/>
</dbReference>
<feature type="transmembrane region" description="Helical" evidence="9">
    <location>
        <begin position="233"/>
        <end position="251"/>
    </location>
</feature>
<keyword evidence="6 11" id="KW-0067">ATP-binding</keyword>
<dbReference type="Pfam" id="PF00005">
    <property type="entry name" value="ABC_tran"/>
    <property type="match status" value="1"/>
</dbReference>
<dbReference type="GO" id="GO:0015188">
    <property type="term" value="F:L-isoleucine transmembrane transporter activity"/>
    <property type="evidence" value="ECO:0007669"/>
    <property type="project" value="TreeGrafter"/>
</dbReference>
<evidence type="ECO:0000256" key="9">
    <source>
        <dbReference type="SAM" id="Phobius"/>
    </source>
</evidence>
<dbReference type="CDD" id="cd06581">
    <property type="entry name" value="TM_PBP1_LivM_like"/>
    <property type="match status" value="1"/>
</dbReference>
<comment type="caution">
    <text evidence="11">The sequence shown here is derived from an EMBL/GenBank/DDBJ whole genome shotgun (WGS) entry which is preliminary data.</text>
</comment>
<dbReference type="PANTHER" id="PTHR45772:SF7">
    <property type="entry name" value="AMINO ACID ABC TRANSPORTER ATP-BINDING PROTEIN"/>
    <property type="match status" value="1"/>
</dbReference>
<feature type="transmembrane region" description="Helical" evidence="9">
    <location>
        <begin position="434"/>
        <end position="454"/>
    </location>
</feature>
<dbReference type="GO" id="GO:0015192">
    <property type="term" value="F:L-phenylalanine transmembrane transporter activity"/>
    <property type="evidence" value="ECO:0007669"/>
    <property type="project" value="TreeGrafter"/>
</dbReference>
<feature type="transmembrane region" description="Helical" evidence="9">
    <location>
        <begin position="78"/>
        <end position="97"/>
    </location>
</feature>
<feature type="domain" description="ABC transporter" evidence="10">
    <location>
        <begin position="714"/>
        <end position="959"/>
    </location>
</feature>
<feature type="transmembrane region" description="Helical" evidence="9">
    <location>
        <begin position="49"/>
        <end position="71"/>
    </location>
</feature>
<feature type="transmembrane region" description="Helical" evidence="9">
    <location>
        <begin position="307"/>
        <end position="324"/>
    </location>
</feature>
<evidence type="ECO:0000256" key="3">
    <source>
        <dbReference type="ARBA" id="ARBA00022475"/>
    </source>
</evidence>
<evidence type="ECO:0000259" key="10">
    <source>
        <dbReference type="PROSITE" id="PS50893"/>
    </source>
</evidence>
<dbReference type="GO" id="GO:0005524">
    <property type="term" value="F:ATP binding"/>
    <property type="evidence" value="ECO:0007669"/>
    <property type="project" value="UniProtKB-KW"/>
</dbReference>
<evidence type="ECO:0000256" key="6">
    <source>
        <dbReference type="ARBA" id="ARBA00022840"/>
    </source>
</evidence>
<dbReference type="InterPro" id="IPR003593">
    <property type="entry name" value="AAA+_ATPase"/>
</dbReference>
<evidence type="ECO:0000256" key="1">
    <source>
        <dbReference type="ARBA" id="ARBA00004651"/>
    </source>
</evidence>
<evidence type="ECO:0000256" key="8">
    <source>
        <dbReference type="ARBA" id="ARBA00023136"/>
    </source>
</evidence>
<comment type="subcellular location">
    <subcellularLocation>
        <location evidence="1">Cell membrane</location>
        <topology evidence="1">Multi-pass membrane protein</topology>
    </subcellularLocation>
</comment>
<evidence type="ECO:0000256" key="7">
    <source>
        <dbReference type="ARBA" id="ARBA00022989"/>
    </source>
</evidence>
<organism evidence="11 12">
    <name type="scientific">Actinomadura rubrisoli</name>
    <dbReference type="NCBI Taxonomy" id="2530368"/>
    <lineage>
        <taxon>Bacteria</taxon>
        <taxon>Bacillati</taxon>
        <taxon>Actinomycetota</taxon>
        <taxon>Actinomycetes</taxon>
        <taxon>Streptosporangiales</taxon>
        <taxon>Thermomonosporaceae</taxon>
        <taxon>Actinomadura</taxon>
    </lineage>
</organism>
<keyword evidence="2" id="KW-0813">Transport</keyword>
<evidence type="ECO:0000313" key="11">
    <source>
        <dbReference type="EMBL" id="TDD87322.1"/>
    </source>
</evidence>
<keyword evidence="8 9" id="KW-0472">Membrane</keyword>
<dbReference type="InterPro" id="IPR001851">
    <property type="entry name" value="ABC_transp_permease"/>
</dbReference>
<feature type="transmembrane region" description="Helical" evidence="9">
    <location>
        <begin position="135"/>
        <end position="155"/>
    </location>
</feature>
<dbReference type="GO" id="GO:1903806">
    <property type="term" value="P:L-isoleucine import across plasma membrane"/>
    <property type="evidence" value="ECO:0007669"/>
    <property type="project" value="TreeGrafter"/>
</dbReference>
<feature type="transmembrane region" description="Helical" evidence="9">
    <location>
        <begin position="461"/>
        <end position="480"/>
    </location>
</feature>
<name>A0A4R5BT34_9ACTN</name>
<feature type="transmembrane region" description="Helical" evidence="9">
    <location>
        <begin position="384"/>
        <end position="402"/>
    </location>
</feature>
<keyword evidence="12" id="KW-1185">Reference proteome</keyword>
<dbReference type="InterPro" id="IPR027417">
    <property type="entry name" value="P-loop_NTPase"/>
</dbReference>
<dbReference type="GO" id="GO:0042941">
    <property type="term" value="P:D-alanine transmembrane transport"/>
    <property type="evidence" value="ECO:0007669"/>
    <property type="project" value="TreeGrafter"/>
</dbReference>
<dbReference type="OrthoDB" id="8724465at2"/>
<keyword evidence="3" id="KW-1003">Cell membrane</keyword>
<feature type="transmembrane region" description="Helical" evidence="9">
    <location>
        <begin position="354"/>
        <end position="378"/>
    </location>
</feature>
<dbReference type="Gene3D" id="3.40.50.300">
    <property type="entry name" value="P-loop containing nucleotide triphosphate hydrolases"/>
    <property type="match status" value="1"/>
</dbReference>
<evidence type="ECO:0000256" key="5">
    <source>
        <dbReference type="ARBA" id="ARBA00022741"/>
    </source>
</evidence>
<evidence type="ECO:0000256" key="4">
    <source>
        <dbReference type="ARBA" id="ARBA00022692"/>
    </source>
</evidence>
<dbReference type="GO" id="GO:0015808">
    <property type="term" value="P:L-alanine transport"/>
    <property type="evidence" value="ECO:0007669"/>
    <property type="project" value="TreeGrafter"/>
</dbReference>
<keyword evidence="5" id="KW-0547">Nucleotide-binding</keyword>
<sequence length="976" mass="102123">MAGRRGLLRRARKPLLQILAFAVAVVLAKTVSAVLDEHDLIQASTPFPVILLGTIVGMTYGLLAVGIVLVYRSNRIINFAHGQIGAFGAAFFGVAAVKWHIPYWIAFVMALVVSAATGAAAEAGVVRRLRGAPRIVSVVATLGVGQLLVIAAALINSTASGPLYPQPAWLPDFNVGALRMTQAYSGMLFLSPLFVLAIVLFLKRSRFGLAIRAAAANPEAARMSGIFASRMSTLAWAIAGSLAGFAAILTAPTQGFVGADSFGPALLLRALTAAVIGRMQSLPIALASGVGLGILEQLLMWNYPQSGLVEVAMFLIILVALLVQRRSGGRDEEKGSWAAVQGLRPIPERLRALWAVRAMGPAFTITALAALAALPLFISNGLSVTFTGIIAFAIVGLSIGVLTGLGGQLTLGQFAVASVGAVISFKVSSNSGNFPLALLLAGLGAGLVSVVIGLPALRIRGLMLTVTTLGFALAAPAWLLTQPWMLGDGRDPEKPYGWPLSGPLDTGREYYYFALALFVLTLVLTRNIRRSGFSRLLIAIRDNEENARAFAVRASLVKLQGYLIGGFIAGIGGATYAHSLSSVSAGSFPTTASIDVAVMTVLGGVSALIGPVVGAIWVLGLPLLDIGNIGLAATKFGVLLLILWKPGGLIQVFAPIRDGIVKFIARRHGIDPDPLYAGDDPADVTATAQGVQIGDLRVGEPAAAAAPSAGAALLEARDLRKSFGGVHAVRGVSFAVRAGETVGLIGPNGAGKTTTFELLGGFTKPDTGRVFLNGEDISKIGPEGRAQRGLIRSFQDAALFPTMTVKETVMLSLERVQPTGFLTSALGLTLGERKKERQARALISAMGLDRYRDKPIQELSTGTRRITEIACLVALQPMCLLLDEPSSGVAQRETEALGHLLAELKRELDLTLVVIEHDIPLIMGISDRIIAMADGDLIAEGPPDVVRAHPQVVDAYLGGSITAIERSGAGAVAADR</sequence>
<feature type="transmembrane region" description="Helical" evidence="9">
    <location>
        <begin position="510"/>
        <end position="528"/>
    </location>
</feature>
<protein>
    <submittedName>
        <fullName evidence="11">ATP-binding cassette domain-containing protein</fullName>
    </submittedName>
</protein>
<accession>A0A4R5BT34</accession>
<dbReference type="CDD" id="cd06582">
    <property type="entry name" value="TM_PBP1_LivH_like"/>
    <property type="match status" value="1"/>
</dbReference>
<dbReference type="Proteomes" id="UP000294513">
    <property type="component" value="Unassembled WGS sequence"/>
</dbReference>
<dbReference type="RefSeq" id="WP_131894035.1">
    <property type="nucleotide sequence ID" value="NZ_SMKU01000072.1"/>
</dbReference>
<gene>
    <name evidence="11" type="ORF">E1298_16310</name>
</gene>
<dbReference type="GO" id="GO:0005886">
    <property type="term" value="C:plasma membrane"/>
    <property type="evidence" value="ECO:0007669"/>
    <property type="project" value="UniProtKB-SubCell"/>
</dbReference>
<dbReference type="EMBL" id="SMKU01000072">
    <property type="protein sequence ID" value="TDD87322.1"/>
    <property type="molecule type" value="Genomic_DNA"/>
</dbReference>
<dbReference type="GO" id="GO:1903805">
    <property type="term" value="P:L-valine import across plasma membrane"/>
    <property type="evidence" value="ECO:0007669"/>
    <property type="project" value="TreeGrafter"/>
</dbReference>
<evidence type="ECO:0000256" key="2">
    <source>
        <dbReference type="ARBA" id="ARBA00022448"/>
    </source>
</evidence>
<dbReference type="GO" id="GO:0016887">
    <property type="term" value="F:ATP hydrolysis activity"/>
    <property type="evidence" value="ECO:0007669"/>
    <property type="project" value="InterPro"/>
</dbReference>
<dbReference type="GO" id="GO:0005304">
    <property type="term" value="F:L-valine transmembrane transporter activity"/>
    <property type="evidence" value="ECO:0007669"/>
    <property type="project" value="TreeGrafter"/>
</dbReference>
<dbReference type="AlphaFoldDB" id="A0A4R5BT34"/>
<reference evidence="11 12" key="1">
    <citation type="submission" date="2019-03" db="EMBL/GenBank/DDBJ databases">
        <title>Draft genome sequences of novel Actinobacteria.</title>
        <authorList>
            <person name="Sahin N."/>
            <person name="Ay H."/>
            <person name="Saygin H."/>
        </authorList>
    </citation>
    <scope>NUCLEOTIDE SEQUENCE [LARGE SCALE GENOMIC DNA]</scope>
    <source>
        <strain evidence="11 12">H3C3</strain>
    </source>
</reference>
<dbReference type="SMART" id="SM00382">
    <property type="entry name" value="AAA"/>
    <property type="match status" value="1"/>
</dbReference>
<feature type="transmembrane region" description="Helical" evidence="9">
    <location>
        <begin position="559"/>
        <end position="577"/>
    </location>
</feature>
<dbReference type="InterPro" id="IPR032823">
    <property type="entry name" value="BCA_ABC_TP_C"/>
</dbReference>
<dbReference type="Pfam" id="PF12399">
    <property type="entry name" value="BCA_ABC_TP_C"/>
    <property type="match status" value="1"/>
</dbReference>
<feature type="transmembrane region" description="Helical" evidence="9">
    <location>
        <begin position="103"/>
        <end position="123"/>
    </location>
</feature>
<keyword evidence="7 9" id="KW-1133">Transmembrane helix</keyword>
<feature type="transmembrane region" description="Helical" evidence="9">
    <location>
        <begin position="284"/>
        <end position="301"/>
    </location>
</feature>
<keyword evidence="4 9" id="KW-0812">Transmembrane</keyword>